<sequence>MSAKWRAIQHRHRYTYSAVVFPPHFVQALNQAPHDAPFFAELRHLVSLNSTYAQLEHVKKLAAAFSNLLADPSSEEKTVSCPVKLYLEILFLENSLPLHRTLASVLAKCKNFRSLIEGCFRQLCEEYGGAENVINGKRFCVSRAALSMMSTPKLGYLVQVVEQCANLVALDVVSGLHTVVAETNESSRPSPIVMEQCQEALSCMYYLLQRFPQKFYNVGGERYELSLNNCSLLQMAFVNVLSILKSHAFSRDCLVAAGVGFFAALQVCLSPDELGLFIIRGIFQQTDIWDCKIDLDAVLGKIPYNSDLVGEIHTFPALSRLCLIRGIVTAVSRTVLDTHYAVSSDGLGGVTASSDGGYSVKTILYDAILPELCSYAENPTDSHSNFHALTVIQICLQQIKTLLQGGTEDNADNYDQIPEEMGARILKIVWNNLEDPLSQTVKQVHLIFDLYLDIQSSLQWAEGSENIKLFLRKIASDLLCLGPRCKGRYVPLASLSRRLGAKTILGMNPGLLFETIKAYIDDDVCCAATTFLKCFLECLRDEYWSSDGVDNGYAKYRGHCLPPILHGLAFGLAKLRSNLNTYALPVLLELDVDCIFSMLASIGIGRDESPLFAFTEISCTDMVLGVEQQSAVLVSLLKVSRILALMEGDIDWCESSSVSPEGLVLDLENSNLHCVVGIKGIEVKVPVKWLILALSHIDESLRMDAAETLFLNPKTASLPSSLELSLMRTAVPLNMRCCSTAFQMKWNSLFRKFFSRVRTALERQIKLGTWKPLVSGDENGVFLYEGTEKTVRHRAKNLFDFTKWLSCFLFFSCYPSAPYERKIMAMDLILIMLNVWPVVPTLPGNKDAFVSEANLYPYSKSLTLPDSTLLLVGSIIDSWDRLRESSFRILLYFPTPLPGICSPDLVREAIIWAKKLICSPRVRETDAGALTLRLLFRKYVLELSWIVRPSCNRVSFDSEPELPIGDYQSCRSSPPAVTYLTSLIDWLLAAVEDAERNLSEACKNSFVHGILLTLRYTFEEMDWNSNVLLHSTAEMRCVLERLLELVMRITSLALWVVSADAWYLPDDMEEMVDDEAFLLEIQDEIESSGPKSQDEVKVTKVVEEARPSEQVVMVGCWLAMKEVSLLLGTIIRKVPLPTSDEMREVIGTTADNSVGISDAMLDLKQLETIGNHFLEVLLKMKHNGAIDKTRAGFTALCNRLLCSNDPRLCKLTESWMEQLMQRTVAKGQTVDDLLRRSAGIPAAFIAFFLSEPEGTPKRLLPRALRWLIDIAKKSLTDQTQANNSNSDLCSGFLSKLNQETGCTLPPGMNGNKEISKFRDEGVVPTVHAFNVLRAAFNDTNLATDTSGFSAEALIISIRSFSSSYWEVRNSACLAYTALVRRMLGFLNIQKRESARRALTGLEFFHRYPSLHSFLFNELKVATEFLLDGSSEQLGSNLKNVVHPSLCPMLILLSRLKPSPISSETGDALDPFLFMPFIRRCSTQSNFRIRVLASGALTGLVANEKLKVVMLNIASELPTEKSSTRTPGSPSTLDSTNETFCSFNSIHGMLLQLNSLVDINCRNLADSSKRDNILHELVQILAKRSWIGRPQQCTCPILNGCILKVLDNMLSVARTCEASRSACDIWNLLWELSLECLDLEPAEGPRYFDPTIQELRKQAATSYFNCVFQTSKEVVEDDLLMRSNFPSPATRSLRVVGMEVVFSRFQERLIRSMSDTSYEVRIATLKWLLLFMKRRESLGNNNGDQFYSEAMKICSTIFDLQDTVTMLLVSEKHHKCMHYLLKIFYTWNSLGFQDNELGVAPRYVCNMDCHSIFKLWNMLVSLLKVTRHAKTRQMLICCLGICAKQISNLCMRFLSSEVEKIKIAELIQTDPSKMFSDFYESLSYFVDLIEQSSDASQPVNKRKAAAESMIASGLLAHAEVLGSLILRYPVSDGSLCSNFKPEEAISLFALKVLDLWLTCIKLLEDEDVGLRKRLALDVQKCFTSRDPRKHFPATMASSQVEKVIELCFEHLSTIFGHWLDYLDYLCCWVLNAANSSNYTLSGGDLVRCVFDKEIDNHHEEKLLICQICCSHLEGILISKSWEGDSWIKGGVRDLLRKWRTRFLEQMIAFTNDHMGKRGSIDWIGGVGNHKDAFLPLYSNLLAFYVLSNCIIKEEHDNFGQLLSEVSGLGEAIDPFLGNPLISNLFSIVVNSHEKYLGATADNLPQKWRINDSTWDEFNPLFYLVHSSGKRRRPDAGGNLDPSLRRPRFENRWFSTGMEGVEESKSYCR</sequence>
<proteinExistence type="inferred from homology"/>
<dbReference type="InterPro" id="IPR051954">
    <property type="entry name" value="tRNA_methyltransferase_THADA"/>
</dbReference>
<dbReference type="InterPro" id="IPR056843">
    <property type="entry name" value="THADA-like_TPR"/>
</dbReference>
<evidence type="ECO:0000256" key="1">
    <source>
        <dbReference type="ARBA" id="ARBA00010409"/>
    </source>
</evidence>
<comment type="caution">
    <text evidence="6">The sequence shown here is derived from an EMBL/GenBank/DDBJ whole genome shotgun (WGS) entry which is preliminary data.</text>
</comment>
<organism evidence="6">
    <name type="scientific">Sesamum angustifolium</name>
    <dbReference type="NCBI Taxonomy" id="2727405"/>
    <lineage>
        <taxon>Eukaryota</taxon>
        <taxon>Viridiplantae</taxon>
        <taxon>Streptophyta</taxon>
        <taxon>Embryophyta</taxon>
        <taxon>Tracheophyta</taxon>
        <taxon>Spermatophyta</taxon>
        <taxon>Magnoliopsida</taxon>
        <taxon>eudicotyledons</taxon>
        <taxon>Gunneridae</taxon>
        <taxon>Pentapetalae</taxon>
        <taxon>asterids</taxon>
        <taxon>lamiids</taxon>
        <taxon>Lamiales</taxon>
        <taxon>Pedaliaceae</taxon>
        <taxon>Sesamum</taxon>
    </lineage>
</organism>
<dbReference type="PANTHER" id="PTHR14387">
    <property type="entry name" value="THADA/DEATH RECEPTOR INTERACTING PROTEIN"/>
    <property type="match status" value="1"/>
</dbReference>
<name>A0AAW2NJB0_9LAMI</name>
<evidence type="ECO:0008006" key="7">
    <source>
        <dbReference type="Google" id="ProtNLM"/>
    </source>
</evidence>
<dbReference type="InterPro" id="IPR019442">
    <property type="entry name" value="THADA/TRM732_DUF2428"/>
</dbReference>
<comment type="similarity">
    <text evidence="1">Belongs to the THADA family.</text>
</comment>
<dbReference type="InterPro" id="IPR016024">
    <property type="entry name" value="ARM-type_fold"/>
</dbReference>
<dbReference type="GO" id="GO:0005829">
    <property type="term" value="C:cytosol"/>
    <property type="evidence" value="ECO:0007669"/>
    <property type="project" value="TreeGrafter"/>
</dbReference>
<dbReference type="GO" id="GO:0030488">
    <property type="term" value="P:tRNA methylation"/>
    <property type="evidence" value="ECO:0007669"/>
    <property type="project" value="TreeGrafter"/>
</dbReference>
<gene>
    <name evidence="6" type="ORF">Sangu_1276400</name>
</gene>
<dbReference type="SUPFAM" id="SSF48371">
    <property type="entry name" value="ARM repeat"/>
    <property type="match status" value="1"/>
</dbReference>
<dbReference type="EMBL" id="JACGWK010000007">
    <property type="protein sequence ID" value="KAL0343890.1"/>
    <property type="molecule type" value="Genomic_DNA"/>
</dbReference>
<reference evidence="6" key="2">
    <citation type="journal article" date="2024" name="Plant">
        <title>Genomic evolution and insights into agronomic trait innovations of Sesamum species.</title>
        <authorList>
            <person name="Miao H."/>
            <person name="Wang L."/>
            <person name="Qu L."/>
            <person name="Liu H."/>
            <person name="Sun Y."/>
            <person name="Le M."/>
            <person name="Wang Q."/>
            <person name="Wei S."/>
            <person name="Zheng Y."/>
            <person name="Lin W."/>
            <person name="Duan Y."/>
            <person name="Cao H."/>
            <person name="Xiong S."/>
            <person name="Wang X."/>
            <person name="Wei L."/>
            <person name="Li C."/>
            <person name="Ma Q."/>
            <person name="Ju M."/>
            <person name="Zhao R."/>
            <person name="Li G."/>
            <person name="Mu C."/>
            <person name="Tian Q."/>
            <person name="Mei H."/>
            <person name="Zhang T."/>
            <person name="Gao T."/>
            <person name="Zhang H."/>
        </authorList>
    </citation>
    <scope>NUCLEOTIDE SEQUENCE</scope>
    <source>
        <strain evidence="6">G01</strain>
    </source>
</reference>
<protein>
    <recommendedName>
        <fullName evidence="7">Thyroid adenoma-associated protein homolog</fullName>
    </recommendedName>
</protein>
<evidence type="ECO:0000256" key="2">
    <source>
        <dbReference type="ARBA" id="ARBA00022694"/>
    </source>
</evidence>
<evidence type="ECO:0000313" key="6">
    <source>
        <dbReference type="EMBL" id="KAL0343890.1"/>
    </source>
</evidence>
<dbReference type="Pfam" id="PF25151">
    <property type="entry name" value="TPR_Trm732_C"/>
    <property type="match status" value="1"/>
</dbReference>
<feature type="domain" description="tRNA (32-2'-O)-methyltransferase regulator THADA-like TPR repeats region" evidence="4">
    <location>
        <begin position="573"/>
        <end position="883"/>
    </location>
</feature>
<feature type="domain" description="DUF2428" evidence="3">
    <location>
        <begin position="1038"/>
        <end position="1366"/>
    </location>
</feature>
<evidence type="ECO:0000259" key="3">
    <source>
        <dbReference type="Pfam" id="PF10350"/>
    </source>
</evidence>
<reference evidence="6" key="1">
    <citation type="submission" date="2020-06" db="EMBL/GenBank/DDBJ databases">
        <authorList>
            <person name="Li T."/>
            <person name="Hu X."/>
            <person name="Zhang T."/>
            <person name="Song X."/>
            <person name="Zhang H."/>
            <person name="Dai N."/>
            <person name="Sheng W."/>
            <person name="Hou X."/>
            <person name="Wei L."/>
        </authorList>
    </citation>
    <scope>NUCLEOTIDE SEQUENCE</scope>
    <source>
        <strain evidence="6">G01</strain>
        <tissue evidence="6">Leaf</tissue>
    </source>
</reference>
<evidence type="ECO:0000259" key="4">
    <source>
        <dbReference type="Pfam" id="PF25150"/>
    </source>
</evidence>
<dbReference type="Pfam" id="PF10350">
    <property type="entry name" value="DUF2428"/>
    <property type="match status" value="1"/>
</dbReference>
<dbReference type="InterPro" id="IPR056842">
    <property type="entry name" value="THADA-like_TPR_C"/>
</dbReference>
<dbReference type="PANTHER" id="PTHR14387:SF0">
    <property type="entry name" value="DUF2428 DOMAIN-CONTAINING PROTEIN"/>
    <property type="match status" value="1"/>
</dbReference>
<feature type="domain" description="tRNA (32-2'-O)-methyltransferase regulator THADA-like C-terminal TPR repeats region" evidence="5">
    <location>
        <begin position="1368"/>
        <end position="1555"/>
    </location>
</feature>
<keyword evidence="2" id="KW-0819">tRNA processing</keyword>
<evidence type="ECO:0000259" key="5">
    <source>
        <dbReference type="Pfam" id="PF25151"/>
    </source>
</evidence>
<dbReference type="Pfam" id="PF25150">
    <property type="entry name" value="TPR_Trm732"/>
    <property type="match status" value="1"/>
</dbReference>
<accession>A0AAW2NJB0</accession>